<protein>
    <submittedName>
        <fullName evidence="1">Uncharacterized protein</fullName>
    </submittedName>
</protein>
<dbReference type="PANTHER" id="PTHR35936:SF35">
    <property type="entry name" value="L-CYSTINE-BINDING PROTEIN TCYJ"/>
    <property type="match status" value="1"/>
</dbReference>
<dbReference type="eggNOG" id="COG0834">
    <property type="taxonomic scope" value="Bacteria"/>
</dbReference>
<gene>
    <name evidence="1" type="ordered locus">Desal_0912</name>
</gene>
<name>C6BZS0_MARSD</name>
<dbReference type="HOGENOM" id="CLU_080965_2_1_7"/>
<dbReference type="SUPFAM" id="SSF53850">
    <property type="entry name" value="Periplasmic binding protein-like II"/>
    <property type="match status" value="1"/>
</dbReference>
<sequence>MKYVAKLICILLIILTATPCIAGEKLVLSGIKSPRSKIVYEILREAYSSLGVEIEFKALPLLRSTHSAHSGAVDGELFKISGIEEQYPNLIKVPVPIDHVNLMVLTRKDSKINATWKSLRPLRVGYFRGIVFIENKISTENLRSAKSLETNEQLVKMINLKRLDAGLIARIAGIVTLKKTHSDNVRMLQQPIATTNLYHYLNIKHSALVPKLTKVLKRMSEKGRFKEIRKKILKQEFSKYD</sequence>
<dbReference type="Proteomes" id="UP000002601">
    <property type="component" value="Chromosome"/>
</dbReference>
<dbReference type="AlphaFoldDB" id="C6BZS0"/>
<dbReference type="PANTHER" id="PTHR35936">
    <property type="entry name" value="MEMBRANE-BOUND LYTIC MUREIN TRANSGLYCOSYLASE F"/>
    <property type="match status" value="1"/>
</dbReference>
<evidence type="ECO:0000313" key="1">
    <source>
        <dbReference type="EMBL" id="ACS78977.1"/>
    </source>
</evidence>
<dbReference type="EMBL" id="CP001649">
    <property type="protein sequence ID" value="ACS78977.1"/>
    <property type="molecule type" value="Genomic_DNA"/>
</dbReference>
<evidence type="ECO:0000313" key="2">
    <source>
        <dbReference type="Proteomes" id="UP000002601"/>
    </source>
</evidence>
<dbReference type="RefSeq" id="WP_015850796.1">
    <property type="nucleotide sequence ID" value="NC_012881.1"/>
</dbReference>
<accession>C6BZS0</accession>
<reference evidence="1 2" key="1">
    <citation type="submission" date="2009-06" db="EMBL/GenBank/DDBJ databases">
        <title>Complete sequence of Desulfovibrio salexigens DSM 2638.</title>
        <authorList>
            <consortium name="US DOE Joint Genome Institute"/>
            <person name="Lucas S."/>
            <person name="Copeland A."/>
            <person name="Lapidus A."/>
            <person name="Glavina del Rio T."/>
            <person name="Tice H."/>
            <person name="Bruce D."/>
            <person name="Goodwin L."/>
            <person name="Pitluck S."/>
            <person name="Munk A.C."/>
            <person name="Brettin T."/>
            <person name="Detter J.C."/>
            <person name="Han C."/>
            <person name="Tapia R."/>
            <person name="Larimer F."/>
            <person name="Land M."/>
            <person name="Hauser L."/>
            <person name="Kyrpides N."/>
            <person name="Anderson I."/>
            <person name="Wall J.D."/>
            <person name="Arkin A.P."/>
            <person name="Dehal P."/>
            <person name="Chivian D."/>
            <person name="Giles B."/>
            <person name="Hazen T.C."/>
        </authorList>
    </citation>
    <scope>NUCLEOTIDE SEQUENCE [LARGE SCALE GENOMIC DNA]</scope>
    <source>
        <strain evidence="2">ATCC 14822 / DSM 2638 / NCIMB 8403 / VKM B-1763</strain>
    </source>
</reference>
<keyword evidence="2" id="KW-1185">Reference proteome</keyword>
<dbReference type="Gene3D" id="3.40.190.10">
    <property type="entry name" value="Periplasmic binding protein-like II"/>
    <property type="match status" value="2"/>
</dbReference>
<dbReference type="KEGG" id="dsa:Desal_0912"/>
<proteinExistence type="predicted"/>
<dbReference type="OrthoDB" id="368476at2"/>
<dbReference type="STRING" id="526222.Desal_0912"/>
<organism evidence="1 2">
    <name type="scientific">Maridesulfovibrio salexigens (strain ATCC 14822 / DSM 2638 / NCIMB 8403 / VKM B-1763)</name>
    <name type="common">Desulfovibrio salexigens</name>
    <dbReference type="NCBI Taxonomy" id="526222"/>
    <lineage>
        <taxon>Bacteria</taxon>
        <taxon>Pseudomonadati</taxon>
        <taxon>Thermodesulfobacteriota</taxon>
        <taxon>Desulfovibrionia</taxon>
        <taxon>Desulfovibrionales</taxon>
        <taxon>Desulfovibrionaceae</taxon>
        <taxon>Maridesulfovibrio</taxon>
    </lineage>
</organism>